<dbReference type="EMBL" id="GBRH01278356">
    <property type="protein sequence ID" value="JAD19539.1"/>
    <property type="molecule type" value="Transcribed_RNA"/>
</dbReference>
<sequence length="139" mass="16069">MPSPTRSNLPLLTAPILPEHNPDLLHKQPNYRAAIFSNDPNSRLSHRHLSPPEVMKLFPQSPVFASTKIYSSVVAFVTRGFSPHLQPLLPLLELRRPLRLGIYIDARHRRPTACCRCRRFVHLIRSCVLSMHTRRWTHV</sequence>
<reference evidence="1" key="2">
    <citation type="journal article" date="2015" name="Data Brief">
        <title>Shoot transcriptome of the giant reed, Arundo donax.</title>
        <authorList>
            <person name="Barrero R.A."/>
            <person name="Guerrero F.D."/>
            <person name="Moolhuijzen P."/>
            <person name="Goolsby J.A."/>
            <person name="Tidwell J."/>
            <person name="Bellgard S.E."/>
            <person name="Bellgard M.I."/>
        </authorList>
    </citation>
    <scope>NUCLEOTIDE SEQUENCE</scope>
    <source>
        <tissue evidence="1">Shoot tissue taken approximately 20 cm above the soil surface</tissue>
    </source>
</reference>
<protein>
    <submittedName>
        <fullName evidence="1">Uncharacterized protein</fullName>
    </submittedName>
</protein>
<accession>A0A0A8XZV7</accession>
<evidence type="ECO:0000313" key="1">
    <source>
        <dbReference type="EMBL" id="JAD19539.1"/>
    </source>
</evidence>
<proteinExistence type="predicted"/>
<name>A0A0A8XZV7_ARUDO</name>
<organism evidence="1">
    <name type="scientific">Arundo donax</name>
    <name type="common">Giant reed</name>
    <name type="synonym">Donax arundinaceus</name>
    <dbReference type="NCBI Taxonomy" id="35708"/>
    <lineage>
        <taxon>Eukaryota</taxon>
        <taxon>Viridiplantae</taxon>
        <taxon>Streptophyta</taxon>
        <taxon>Embryophyta</taxon>
        <taxon>Tracheophyta</taxon>
        <taxon>Spermatophyta</taxon>
        <taxon>Magnoliopsida</taxon>
        <taxon>Liliopsida</taxon>
        <taxon>Poales</taxon>
        <taxon>Poaceae</taxon>
        <taxon>PACMAD clade</taxon>
        <taxon>Arundinoideae</taxon>
        <taxon>Arundineae</taxon>
        <taxon>Arundo</taxon>
    </lineage>
</organism>
<dbReference type="AlphaFoldDB" id="A0A0A8XZV7"/>
<reference evidence="1" key="1">
    <citation type="submission" date="2014-09" db="EMBL/GenBank/DDBJ databases">
        <authorList>
            <person name="Magalhaes I.L.F."/>
            <person name="Oliveira U."/>
            <person name="Santos F.R."/>
            <person name="Vidigal T.H.D.A."/>
            <person name="Brescovit A.D."/>
            <person name="Santos A.J."/>
        </authorList>
    </citation>
    <scope>NUCLEOTIDE SEQUENCE</scope>
    <source>
        <tissue evidence="1">Shoot tissue taken approximately 20 cm above the soil surface</tissue>
    </source>
</reference>